<feature type="compositionally biased region" description="Basic and acidic residues" evidence="1">
    <location>
        <begin position="48"/>
        <end position="58"/>
    </location>
</feature>
<feature type="region of interest" description="Disordered" evidence="1">
    <location>
        <begin position="45"/>
        <end position="107"/>
    </location>
</feature>
<reference evidence="2 3" key="1">
    <citation type="journal article" date="2022" name="Allergy">
        <title>Genome assembly and annotation of Periplaneta americana reveal a comprehensive cockroach allergen profile.</title>
        <authorList>
            <person name="Wang L."/>
            <person name="Xiong Q."/>
            <person name="Saelim N."/>
            <person name="Wang L."/>
            <person name="Nong W."/>
            <person name="Wan A.T."/>
            <person name="Shi M."/>
            <person name="Liu X."/>
            <person name="Cao Q."/>
            <person name="Hui J.H.L."/>
            <person name="Sookrung N."/>
            <person name="Leung T.F."/>
            <person name="Tungtrongchitr A."/>
            <person name="Tsui S.K.W."/>
        </authorList>
    </citation>
    <scope>NUCLEOTIDE SEQUENCE [LARGE SCALE GENOMIC DNA]</scope>
    <source>
        <strain evidence="2">PWHHKU_190912</strain>
    </source>
</reference>
<name>A0ABQ8TUG7_PERAM</name>
<protein>
    <submittedName>
        <fullName evidence="2">Uncharacterized protein</fullName>
    </submittedName>
</protein>
<gene>
    <name evidence="2" type="ORF">ANN_00893</name>
</gene>
<accession>A0ABQ8TUG7</accession>
<proteinExistence type="predicted"/>
<organism evidence="2 3">
    <name type="scientific">Periplaneta americana</name>
    <name type="common">American cockroach</name>
    <name type="synonym">Blatta americana</name>
    <dbReference type="NCBI Taxonomy" id="6978"/>
    <lineage>
        <taxon>Eukaryota</taxon>
        <taxon>Metazoa</taxon>
        <taxon>Ecdysozoa</taxon>
        <taxon>Arthropoda</taxon>
        <taxon>Hexapoda</taxon>
        <taxon>Insecta</taxon>
        <taxon>Pterygota</taxon>
        <taxon>Neoptera</taxon>
        <taxon>Polyneoptera</taxon>
        <taxon>Dictyoptera</taxon>
        <taxon>Blattodea</taxon>
        <taxon>Blattoidea</taxon>
        <taxon>Blattidae</taxon>
        <taxon>Blattinae</taxon>
        <taxon>Periplaneta</taxon>
    </lineage>
</organism>
<dbReference type="Proteomes" id="UP001148838">
    <property type="component" value="Unassembled WGS sequence"/>
</dbReference>
<sequence length="107" mass="12547">MDLRKVGYDDRDWINLAQDLWRAYKQESLPQAVRILLNEPEIEVLNKGYREGGGEEEKKKKKKMKEEEEEEEEGGGGEGGGGEEKKKKKKKKKKEENRNLKKALMRR</sequence>
<evidence type="ECO:0000256" key="1">
    <source>
        <dbReference type="SAM" id="MobiDB-lite"/>
    </source>
</evidence>
<keyword evidence="3" id="KW-1185">Reference proteome</keyword>
<evidence type="ECO:0000313" key="2">
    <source>
        <dbReference type="EMBL" id="KAJ4449493.1"/>
    </source>
</evidence>
<dbReference type="EMBL" id="JAJSOF020000003">
    <property type="protein sequence ID" value="KAJ4449493.1"/>
    <property type="molecule type" value="Genomic_DNA"/>
</dbReference>
<comment type="caution">
    <text evidence="2">The sequence shown here is derived from an EMBL/GenBank/DDBJ whole genome shotgun (WGS) entry which is preliminary data.</text>
</comment>
<evidence type="ECO:0000313" key="3">
    <source>
        <dbReference type="Proteomes" id="UP001148838"/>
    </source>
</evidence>